<feature type="compositionally biased region" description="Low complexity" evidence="1">
    <location>
        <begin position="152"/>
        <end position="161"/>
    </location>
</feature>
<evidence type="ECO:0000313" key="3">
    <source>
        <dbReference type="Ensembl" id="ENSPKIP00000038289.1"/>
    </source>
</evidence>
<dbReference type="STRING" id="1676925.ENSPKIP00000038289"/>
<reference evidence="3" key="1">
    <citation type="submission" date="2025-08" db="UniProtKB">
        <authorList>
            <consortium name="Ensembl"/>
        </authorList>
    </citation>
    <scope>IDENTIFICATION</scope>
</reference>
<dbReference type="Gene3D" id="6.10.140.670">
    <property type="match status" value="1"/>
</dbReference>
<dbReference type="PANTHER" id="PTHR15117">
    <property type="entry name" value="ATAXIN 7 RELATED"/>
    <property type="match status" value="1"/>
</dbReference>
<protein>
    <submittedName>
        <fullName evidence="3">Ataxin 7 like 1</fullName>
    </submittedName>
</protein>
<proteinExistence type="predicted"/>
<feature type="compositionally biased region" description="Acidic residues" evidence="1">
    <location>
        <begin position="368"/>
        <end position="378"/>
    </location>
</feature>
<dbReference type="Pfam" id="PF08313">
    <property type="entry name" value="SCA7"/>
    <property type="match status" value="1"/>
</dbReference>
<organism evidence="3 4">
    <name type="scientific">Paramormyrops kingsleyae</name>
    <dbReference type="NCBI Taxonomy" id="1676925"/>
    <lineage>
        <taxon>Eukaryota</taxon>
        <taxon>Metazoa</taxon>
        <taxon>Chordata</taxon>
        <taxon>Craniata</taxon>
        <taxon>Vertebrata</taxon>
        <taxon>Euteleostomi</taxon>
        <taxon>Actinopterygii</taxon>
        <taxon>Neopterygii</taxon>
        <taxon>Teleostei</taxon>
        <taxon>Osteoglossocephala</taxon>
        <taxon>Osteoglossomorpha</taxon>
        <taxon>Osteoglossiformes</taxon>
        <taxon>Mormyridae</taxon>
        <taxon>Paramormyrops</taxon>
    </lineage>
</organism>
<dbReference type="GeneTree" id="ENSGT00940000158612"/>
<dbReference type="PANTHER" id="PTHR15117:SF9">
    <property type="entry name" value="ATAXIN-7-LIKE PROTEIN 1"/>
    <property type="match status" value="1"/>
</dbReference>
<dbReference type="OrthoDB" id="21678at2759"/>
<feature type="region of interest" description="Disordered" evidence="1">
    <location>
        <begin position="1"/>
        <end position="73"/>
    </location>
</feature>
<evidence type="ECO:0000313" key="4">
    <source>
        <dbReference type="Proteomes" id="UP000261540"/>
    </source>
</evidence>
<feature type="region of interest" description="Disordered" evidence="1">
    <location>
        <begin position="280"/>
        <end position="321"/>
    </location>
</feature>
<evidence type="ECO:0000259" key="2">
    <source>
        <dbReference type="PROSITE" id="PS51505"/>
    </source>
</evidence>
<dbReference type="InterPro" id="IPR052237">
    <property type="entry name" value="Ataxin-7-like_regulator"/>
</dbReference>
<keyword evidence="4" id="KW-1185">Reference proteome</keyword>
<accession>A0A3B3T626</accession>
<feature type="domain" description="SCA7" evidence="2">
    <location>
        <begin position="226"/>
        <end position="293"/>
    </location>
</feature>
<name>A0A3B3T626_9TELE</name>
<dbReference type="InterPro" id="IPR013243">
    <property type="entry name" value="SCA7_dom"/>
</dbReference>
<dbReference type="AlphaFoldDB" id="A0A3B3T626"/>
<feature type="region of interest" description="Disordered" evidence="1">
    <location>
        <begin position="85"/>
        <end position="248"/>
    </location>
</feature>
<feature type="compositionally biased region" description="Low complexity" evidence="1">
    <location>
        <begin position="176"/>
        <end position="185"/>
    </location>
</feature>
<dbReference type="PROSITE" id="PS51505">
    <property type="entry name" value="SCA7"/>
    <property type="match status" value="1"/>
</dbReference>
<evidence type="ECO:0000256" key="1">
    <source>
        <dbReference type="SAM" id="MobiDB-lite"/>
    </source>
</evidence>
<feature type="region of interest" description="Disordered" evidence="1">
    <location>
        <begin position="606"/>
        <end position="626"/>
    </location>
</feature>
<feature type="compositionally biased region" description="Basic and acidic residues" evidence="1">
    <location>
        <begin position="280"/>
        <end position="297"/>
    </location>
</feature>
<reference evidence="3" key="2">
    <citation type="submission" date="2025-09" db="UniProtKB">
        <authorList>
            <consortium name="Ensembl"/>
        </authorList>
    </citation>
    <scope>IDENTIFICATION</scope>
</reference>
<feature type="compositionally biased region" description="Low complexity" evidence="1">
    <location>
        <begin position="98"/>
        <end position="113"/>
    </location>
</feature>
<sequence length="764" mass="81532">MHNRNQRRYDSPSEPGAPSRALQGPDRNRGAPSQKTGATPHKAARAPREHPHSAFGRATHAVYPPKASRGKPCMSVPVVSLEKMPGLGRAEGGHVRLSCTPPSSSSSSSSSLYSPPPQPASQRSQERLVNGKGPAPPPVQFEQRNEAPPSPYDWWPSSSPSVMDRQARPHAPPSPYDWWPSSSPSVMDRQTRPHAPPSPMHKRASASLSVLDRKTQNGTEGSKTYKRLSGRVFDPDKHCGVLDPESNRPCTRSLTCKTHSLTHRRAVPGRRKLFDTLLAEHKGRAKEKDRGCKREPPAGRGRLSPEPGPADHPNGNDTRSPLKTRLASLCVPRLPAGGAVGMFSCPGPPLAPAPPCLGAEGCNRLSSDETEGDGEAPEGPEGPDCHPRPLACCAFGARLVGPGGYAFDRRWDRLRAVLQRMVEKHISSQMWKKIPLALDSPVSLSGPPQCPPASPVFPPLSTPPLLPPARFASPPDGTPVLGYPAPFSHATGGGRGIFGILDTSPTPPGLDPPLSSLGRQAKVKPGRCRQPHGSAPGALGEAVGGRKRRAPPTSVSTSTTVSALPHCIPLPTLASNGTPPLSAKPEFSGRVEGDCKGAHVPGFHTPLEGDTCSPRGHSAESRKRKGCVTYTRPSKVPKLPQVASIFRKSGAGLLPAVPEPQLPAFPRQRPQHCLRSCEGGMRLVTGLSQPWDSAAPCRNSFSPPQLSLLDDLLPRDPACWVTVDLLSQHWRQNPSPMAPLMPVCRCSCGFELGSSVTVTRFSSC</sequence>
<feature type="region of interest" description="Disordered" evidence="1">
    <location>
        <begin position="362"/>
        <end position="383"/>
    </location>
</feature>
<dbReference type="Proteomes" id="UP000261540">
    <property type="component" value="Unplaced"/>
</dbReference>
<dbReference type="Ensembl" id="ENSPKIT00000019279.1">
    <property type="protein sequence ID" value="ENSPKIP00000038289.1"/>
    <property type="gene ID" value="ENSPKIG00000016122.1"/>
</dbReference>
<feature type="region of interest" description="Disordered" evidence="1">
    <location>
        <begin position="524"/>
        <end position="561"/>
    </location>
</feature>